<dbReference type="RefSeq" id="XP_016230550.1">
    <property type="nucleotide sequence ID" value="XM_016385606.1"/>
</dbReference>
<dbReference type="Proteomes" id="UP000053328">
    <property type="component" value="Unassembled WGS sequence"/>
</dbReference>
<evidence type="ECO:0000256" key="1">
    <source>
        <dbReference type="SAM" id="MobiDB-lite"/>
    </source>
</evidence>
<dbReference type="VEuPathDB" id="FungiDB:PV08_11296"/>
<dbReference type="OrthoDB" id="5416172at2759"/>
<dbReference type="EMBL" id="KN847500">
    <property type="protein sequence ID" value="KIW10334.1"/>
    <property type="molecule type" value="Genomic_DNA"/>
</dbReference>
<organism evidence="2 3">
    <name type="scientific">Exophiala spinifera</name>
    <dbReference type="NCBI Taxonomy" id="91928"/>
    <lineage>
        <taxon>Eukaryota</taxon>
        <taxon>Fungi</taxon>
        <taxon>Dikarya</taxon>
        <taxon>Ascomycota</taxon>
        <taxon>Pezizomycotina</taxon>
        <taxon>Eurotiomycetes</taxon>
        <taxon>Chaetothyriomycetidae</taxon>
        <taxon>Chaetothyriales</taxon>
        <taxon>Herpotrichiellaceae</taxon>
        <taxon>Exophiala</taxon>
    </lineage>
</organism>
<gene>
    <name evidence="2" type="ORF">PV08_11296</name>
</gene>
<feature type="region of interest" description="Disordered" evidence="1">
    <location>
        <begin position="1"/>
        <end position="156"/>
    </location>
</feature>
<feature type="compositionally biased region" description="Basic and acidic residues" evidence="1">
    <location>
        <begin position="119"/>
        <end position="138"/>
    </location>
</feature>
<dbReference type="GeneID" id="27338379"/>
<proteinExistence type="predicted"/>
<sequence length="156" mass="16531">MAQSGRNSGGDLFDLAKDGTNVPSDAAEPRLIPSKARPDQVVSPSDPNNLGARSLHEAADNQGDIPRTTRDTAVNDILTGTGDSLPSQVDSKRLHAVPGGVTEDPFAKGSTRMTAHKKNPSDFDKGASEGPRTDKAPGQEELSDDQVMDQVERKEV</sequence>
<reference evidence="2 3" key="1">
    <citation type="submission" date="2015-01" db="EMBL/GenBank/DDBJ databases">
        <title>The Genome Sequence of Exophiala spinifera CBS89968.</title>
        <authorList>
            <consortium name="The Broad Institute Genomics Platform"/>
            <person name="Cuomo C."/>
            <person name="de Hoog S."/>
            <person name="Gorbushina A."/>
            <person name="Stielow B."/>
            <person name="Teixiera M."/>
            <person name="Abouelleil A."/>
            <person name="Chapman S.B."/>
            <person name="Priest M."/>
            <person name="Young S.K."/>
            <person name="Wortman J."/>
            <person name="Nusbaum C."/>
            <person name="Birren B."/>
        </authorList>
    </citation>
    <scope>NUCLEOTIDE SEQUENCE [LARGE SCALE GENOMIC DNA]</scope>
    <source>
        <strain evidence="2 3">CBS 89968</strain>
    </source>
</reference>
<accession>A0A0D2BG40</accession>
<dbReference type="HOGENOM" id="CLU_132774_0_0_1"/>
<name>A0A0D2BG40_9EURO</name>
<evidence type="ECO:0000313" key="2">
    <source>
        <dbReference type="EMBL" id="KIW10334.1"/>
    </source>
</evidence>
<evidence type="ECO:0000313" key="3">
    <source>
        <dbReference type="Proteomes" id="UP000053328"/>
    </source>
</evidence>
<dbReference type="AlphaFoldDB" id="A0A0D2BG40"/>
<protein>
    <submittedName>
        <fullName evidence="2">Uncharacterized protein</fullName>
    </submittedName>
</protein>
<keyword evidence="3" id="KW-1185">Reference proteome</keyword>